<reference evidence="7" key="1">
    <citation type="journal article" date="2016" name="New Phytol.">
        <title>Complete mitochondrial genomes from the ferns Ophioglossum californicum and Psilotum nudum are highly repetitive with the largest organellar introns.</title>
        <authorList>
            <person name="Guo W."/>
            <person name="Zhu A."/>
            <person name="Fan W."/>
            <person name="Mower J.P."/>
        </authorList>
    </citation>
    <scope>NUCLEOTIDE SEQUENCE</scope>
    <source>
        <strain evidence="7">V16</strain>
    </source>
</reference>
<evidence type="ECO:0000256" key="5">
    <source>
        <dbReference type="SAM" id="Phobius"/>
    </source>
</evidence>
<dbReference type="GO" id="GO:0017004">
    <property type="term" value="P:cytochrome complex assembly"/>
    <property type="evidence" value="ECO:0007669"/>
    <property type="project" value="UniProtKB-KW"/>
</dbReference>
<dbReference type="AlphaFoldDB" id="A0A1B3TRI6"/>
<evidence type="ECO:0000256" key="4">
    <source>
        <dbReference type="ARBA" id="ARBA00023128"/>
    </source>
</evidence>
<dbReference type="InterPro" id="IPR003567">
    <property type="entry name" value="Cyt_c_biogenesis"/>
</dbReference>
<dbReference type="PIRSF" id="PIRSF005240">
    <property type="entry name" value="Cytc_biog_CcbS"/>
    <property type="match status" value="1"/>
</dbReference>
<protein>
    <submittedName>
        <fullName evidence="7">Cytochrome c biogenesis FN</fullName>
    </submittedName>
</protein>
<dbReference type="PRINTS" id="PR01410">
    <property type="entry name" value="CCBIOGENESIS"/>
</dbReference>
<accession>A0A1B3TRI6</accession>
<dbReference type="PANTHER" id="PTHR43653">
    <property type="entry name" value="CYTOCHROME C ASSEMBLY PROTEIN-RELATED"/>
    <property type="match status" value="1"/>
</dbReference>
<feature type="transmembrane region" description="Helical" evidence="5">
    <location>
        <begin position="233"/>
        <end position="252"/>
    </location>
</feature>
<dbReference type="InterPro" id="IPR002541">
    <property type="entry name" value="Cyt_c_assembly"/>
</dbReference>
<dbReference type="InterPro" id="IPR003569">
    <property type="entry name" value="Cyt_c_biogenesis_plant"/>
</dbReference>
<keyword evidence="5" id="KW-1133">Transmembrane helix</keyword>
<keyword evidence="5" id="KW-0812">Transmembrane</keyword>
<geneLocation type="mitochondrion" evidence="7"/>
<dbReference type="RefSeq" id="YP_009277456.1">
    <property type="nucleotide sequence ID" value="NC_030952.1"/>
</dbReference>
<proteinExistence type="inferred from homology"/>
<evidence type="ECO:0000256" key="1">
    <source>
        <dbReference type="ARBA" id="ARBA00004173"/>
    </source>
</evidence>
<organism evidence="7">
    <name type="scientific">Psilotum nudum</name>
    <name type="common">Whisk fern</name>
    <name type="synonym">Lycopodium nudum</name>
    <dbReference type="NCBI Taxonomy" id="3240"/>
    <lineage>
        <taxon>Eukaryota</taxon>
        <taxon>Viridiplantae</taxon>
        <taxon>Streptophyta</taxon>
        <taxon>Embryophyta</taxon>
        <taxon>Tracheophyta</taxon>
        <taxon>Polypodiopsida</taxon>
        <taxon>Ophioglossidae</taxon>
        <taxon>Psilotales</taxon>
        <taxon>Psilotaceae</taxon>
        <taxon>Psilotum</taxon>
    </lineage>
</organism>
<evidence type="ECO:0000259" key="6">
    <source>
        <dbReference type="Pfam" id="PF01578"/>
    </source>
</evidence>
<feature type="transmembrane region" description="Helical" evidence="5">
    <location>
        <begin position="510"/>
        <end position="528"/>
    </location>
</feature>
<dbReference type="GO" id="GO:0005739">
    <property type="term" value="C:mitochondrion"/>
    <property type="evidence" value="ECO:0007669"/>
    <property type="project" value="UniProtKB-SubCell"/>
</dbReference>
<keyword evidence="3" id="KW-0201">Cytochrome c-type biogenesis</keyword>
<feature type="domain" description="Cytochrome c assembly protein" evidence="6">
    <location>
        <begin position="407"/>
        <end position="494"/>
    </location>
</feature>
<keyword evidence="5" id="KW-0472">Membrane</keyword>
<keyword evidence="4 7" id="KW-0496">Mitochondrion</keyword>
<dbReference type="GO" id="GO:0015232">
    <property type="term" value="F:heme transmembrane transporter activity"/>
    <property type="evidence" value="ECO:0007669"/>
    <property type="project" value="InterPro"/>
</dbReference>
<evidence type="ECO:0000313" key="7">
    <source>
        <dbReference type="EMBL" id="AOH05926.1"/>
    </source>
</evidence>
<dbReference type="GO" id="GO:0020037">
    <property type="term" value="F:heme binding"/>
    <property type="evidence" value="ECO:0007669"/>
    <property type="project" value="InterPro"/>
</dbReference>
<feature type="transmembrane region" description="Helical" evidence="5">
    <location>
        <begin position="25"/>
        <end position="48"/>
    </location>
</feature>
<dbReference type="GO" id="GO:0016020">
    <property type="term" value="C:membrane"/>
    <property type="evidence" value="ECO:0007669"/>
    <property type="project" value="InterPro"/>
</dbReference>
<dbReference type="PRINTS" id="PR01412">
    <property type="entry name" value="CCBSBIOGNSIS"/>
</dbReference>
<evidence type="ECO:0000256" key="3">
    <source>
        <dbReference type="ARBA" id="ARBA00022748"/>
    </source>
</evidence>
<gene>
    <name evidence="7" type="primary">ccmFN</name>
</gene>
<dbReference type="EMBL" id="KX171638">
    <property type="protein sequence ID" value="AOH05926.1"/>
    <property type="molecule type" value="Genomic_DNA"/>
</dbReference>
<comment type="similarity">
    <text evidence="2">Belongs to the CcmF/CycK/Ccl1/NrfE/CcsA family.</text>
</comment>
<name>A0A1B3TRI6_PSINU</name>
<dbReference type="Pfam" id="PF01578">
    <property type="entry name" value="Cytochrom_C_asm"/>
    <property type="match status" value="1"/>
</dbReference>
<dbReference type="PANTHER" id="PTHR43653:SF1">
    <property type="entry name" value="CYTOCHROME C-TYPE BIOGENESIS PROTEIN CCMF"/>
    <property type="match status" value="1"/>
</dbReference>
<comment type="subcellular location">
    <subcellularLocation>
        <location evidence="1">Mitochondrion</location>
    </subcellularLocation>
</comment>
<sequence length="579" mass="64874">MYNELGHYSLVLSIPVASTCNKKPAAFVVSPYLSLLTLSLFGLLFRYIPEDLLNCNVFTHPNANAPLFHKISGTWSNHEGSPLLRCRIPSFYVFLFGYRARPCDVSGRGRIKFCSFVPHFVKNSILSPVGSGATPPFFRHSLRYTNPFTNKVRSQTHCFPPCCWFQLARNAKDKASFIDEQRIDQGIAFFLSLLPLASSNPFVRISFVCTKSLAESNPVSQDPISAIHPPRIYAGYVASAIGFCLCMCRIMNGIPALYLPMRKDGWVPGGDSGRPKAGDKALISAFPVGEKLCSGCVEAPSKPREDDNAFSGHPSFALRLHSNRSSLMLRRLAREGGPPEWGPLRPFPGPEGGTPLQFARGYLPSLWPRERLKRTGTAKRVVRNANTMSLLFRWTAGANIVVPLWWKRIRIWISTCQCFLTVGILPGSWRAYHELGRGGWWFRDPVENASSMPWVLATARIHSVIISKLNLRTLFLNMVTLLCRVSGTFFVRSGLLAPVHSSATDSARGIFLWCFFLLITSISLILFTQIKQPSSTKLVSALSYPSLNHGQFNPKPMNNILWHSRRFVYHFTRLAKLMV</sequence>
<feature type="transmembrane region" description="Helical" evidence="5">
    <location>
        <begin position="469"/>
        <end position="490"/>
    </location>
</feature>
<dbReference type="GeneID" id="28799922"/>
<evidence type="ECO:0000256" key="2">
    <source>
        <dbReference type="ARBA" id="ARBA00009186"/>
    </source>
</evidence>